<dbReference type="EMBL" id="KN837105">
    <property type="protein sequence ID" value="KIJ46957.1"/>
    <property type="molecule type" value="Genomic_DNA"/>
</dbReference>
<reference evidence="1 2" key="1">
    <citation type="submission" date="2014-06" db="EMBL/GenBank/DDBJ databases">
        <title>Evolutionary Origins and Diversification of the Mycorrhizal Mutualists.</title>
        <authorList>
            <consortium name="DOE Joint Genome Institute"/>
            <consortium name="Mycorrhizal Genomics Consortium"/>
            <person name="Kohler A."/>
            <person name="Kuo A."/>
            <person name="Nagy L.G."/>
            <person name="Floudas D."/>
            <person name="Copeland A."/>
            <person name="Barry K.W."/>
            <person name="Cichocki N."/>
            <person name="Veneault-Fourrey C."/>
            <person name="LaButti K."/>
            <person name="Lindquist E.A."/>
            <person name="Lipzen A."/>
            <person name="Lundell T."/>
            <person name="Morin E."/>
            <person name="Murat C."/>
            <person name="Riley R."/>
            <person name="Ohm R."/>
            <person name="Sun H."/>
            <person name="Tunlid A."/>
            <person name="Henrissat B."/>
            <person name="Grigoriev I.V."/>
            <person name="Hibbett D.S."/>
            <person name="Martin F."/>
        </authorList>
    </citation>
    <scope>NUCLEOTIDE SEQUENCE [LARGE SCALE GENOMIC DNA]</scope>
    <source>
        <strain evidence="1 2">SS14</strain>
    </source>
</reference>
<dbReference type="Proteomes" id="UP000054279">
    <property type="component" value="Unassembled WGS sequence"/>
</dbReference>
<dbReference type="OrthoDB" id="3027561at2759"/>
<gene>
    <name evidence="1" type="ORF">M422DRAFT_164764</name>
</gene>
<feature type="non-terminal residue" evidence="1">
    <location>
        <position position="140"/>
    </location>
</feature>
<proteinExistence type="predicted"/>
<dbReference type="HOGENOM" id="CLU_1839990_0_0_1"/>
<dbReference type="AlphaFoldDB" id="A0A0C9W435"/>
<evidence type="ECO:0000313" key="2">
    <source>
        <dbReference type="Proteomes" id="UP000054279"/>
    </source>
</evidence>
<name>A0A0C9W435_SPHS4</name>
<organism evidence="1 2">
    <name type="scientific">Sphaerobolus stellatus (strain SS14)</name>
    <dbReference type="NCBI Taxonomy" id="990650"/>
    <lineage>
        <taxon>Eukaryota</taxon>
        <taxon>Fungi</taxon>
        <taxon>Dikarya</taxon>
        <taxon>Basidiomycota</taxon>
        <taxon>Agaricomycotina</taxon>
        <taxon>Agaricomycetes</taxon>
        <taxon>Phallomycetidae</taxon>
        <taxon>Geastrales</taxon>
        <taxon>Sphaerobolaceae</taxon>
        <taxon>Sphaerobolus</taxon>
    </lineage>
</organism>
<evidence type="ECO:0000313" key="1">
    <source>
        <dbReference type="EMBL" id="KIJ46957.1"/>
    </source>
</evidence>
<keyword evidence="2" id="KW-1185">Reference proteome</keyword>
<protein>
    <submittedName>
        <fullName evidence="1">Uncharacterized protein</fullName>
    </submittedName>
</protein>
<accession>A0A0C9W435</accession>
<sequence>MVHKSVLGNPREFDVYGVITEAFILHKQPQTRYTLFPLLFLPWNPTDSNDARGYLPDFGLGRYYDSVQHVRLQSGVKVKRAVTETVHLPSANDAVEIDALQRVIHTTVNQAQDQAKAAVKGGLLPGDKKLEWVIFVGPYF</sequence>